<dbReference type="SMART" id="SM00369">
    <property type="entry name" value="LRR_TYP"/>
    <property type="match status" value="4"/>
</dbReference>
<dbReference type="PANTHER" id="PTHR45712:SF22">
    <property type="entry name" value="INSULIN-LIKE GROWTH FACTOR-BINDING PROTEIN COMPLEX ACID LABILE SUBUNIT"/>
    <property type="match status" value="1"/>
</dbReference>
<proteinExistence type="predicted"/>
<dbReference type="Gene3D" id="3.80.10.10">
    <property type="entry name" value="Ribonuclease Inhibitor"/>
    <property type="match status" value="1"/>
</dbReference>
<dbReference type="InterPro" id="IPR001611">
    <property type="entry name" value="Leu-rich_rpt"/>
</dbReference>
<dbReference type="VEuPathDB" id="VectorBase:ASIC019768"/>
<organism evidence="4 5">
    <name type="scientific">Anopheles sinensis</name>
    <name type="common">Mosquito</name>
    <dbReference type="NCBI Taxonomy" id="74873"/>
    <lineage>
        <taxon>Eukaryota</taxon>
        <taxon>Metazoa</taxon>
        <taxon>Ecdysozoa</taxon>
        <taxon>Arthropoda</taxon>
        <taxon>Hexapoda</taxon>
        <taxon>Insecta</taxon>
        <taxon>Pterygota</taxon>
        <taxon>Neoptera</taxon>
        <taxon>Endopterygota</taxon>
        <taxon>Diptera</taxon>
        <taxon>Nematocera</taxon>
        <taxon>Culicoidea</taxon>
        <taxon>Culicidae</taxon>
        <taxon>Anophelinae</taxon>
        <taxon>Anopheles</taxon>
    </lineage>
</organism>
<dbReference type="Proteomes" id="UP000030765">
    <property type="component" value="Unassembled WGS sequence"/>
</dbReference>
<evidence type="ECO:0000256" key="1">
    <source>
        <dbReference type="ARBA" id="ARBA00022614"/>
    </source>
</evidence>
<dbReference type="EMBL" id="KE525352">
    <property type="protein sequence ID" value="KFB51683.1"/>
    <property type="molecule type" value="Genomic_DNA"/>
</dbReference>
<reference evidence="4" key="2">
    <citation type="submission" date="2020-05" db="UniProtKB">
        <authorList>
            <consortium name="EnsemblMetazoa"/>
        </authorList>
    </citation>
    <scope>IDENTIFICATION</scope>
</reference>
<dbReference type="OrthoDB" id="7727322at2759"/>
<sequence>MSWFGEMNELKCLHLDWNQLEAVDVTVPMPFLQELSVSHNQLRTLNLTRWSFLPWLRNIHGSHNRLSSAPAGWNSMLRLQTMELSFNHIGSFNMDDLYLTQVRSLNLAANELTNVSTSMLHLRVPLEVLRMSYNRLTVLDVTRWGMPNLWELDVSHNRLTELGDVYTRFAHLTRDLFNLCQNNWSCQWFRRIHPADLKRLHYGKLLTNASCPDQKYIVTEQTWMCCSDSNQ</sequence>
<dbReference type="InterPro" id="IPR003591">
    <property type="entry name" value="Leu-rich_rpt_typical-subtyp"/>
</dbReference>
<reference evidence="3 5" key="1">
    <citation type="journal article" date="2014" name="BMC Genomics">
        <title>Genome sequence of Anopheles sinensis provides insight into genetics basis of mosquito competence for malaria parasites.</title>
        <authorList>
            <person name="Zhou D."/>
            <person name="Zhang D."/>
            <person name="Ding G."/>
            <person name="Shi L."/>
            <person name="Hou Q."/>
            <person name="Ye Y."/>
            <person name="Xu Y."/>
            <person name="Zhou H."/>
            <person name="Xiong C."/>
            <person name="Li S."/>
            <person name="Yu J."/>
            <person name="Hong S."/>
            <person name="Yu X."/>
            <person name="Zou P."/>
            <person name="Chen C."/>
            <person name="Chang X."/>
            <person name="Wang W."/>
            <person name="Lv Y."/>
            <person name="Sun Y."/>
            <person name="Ma L."/>
            <person name="Shen B."/>
            <person name="Zhu C."/>
        </authorList>
    </citation>
    <scope>NUCLEOTIDE SEQUENCE [LARGE SCALE GENOMIC DNA]</scope>
</reference>
<evidence type="ECO:0000313" key="3">
    <source>
        <dbReference type="EMBL" id="KFB51683.1"/>
    </source>
</evidence>
<dbReference type="SUPFAM" id="SSF52058">
    <property type="entry name" value="L domain-like"/>
    <property type="match status" value="1"/>
</dbReference>
<dbReference type="PROSITE" id="PS51450">
    <property type="entry name" value="LRR"/>
    <property type="match status" value="1"/>
</dbReference>
<evidence type="ECO:0000313" key="4">
    <source>
        <dbReference type="EnsemblMetazoa" id="ASIC019768-PA"/>
    </source>
</evidence>
<dbReference type="Pfam" id="PF13855">
    <property type="entry name" value="LRR_8"/>
    <property type="match status" value="1"/>
</dbReference>
<protein>
    <submittedName>
        <fullName evidence="3">AGAP007461-PA-like protein</fullName>
    </submittedName>
</protein>
<dbReference type="STRING" id="74873.A0A084WN89"/>
<evidence type="ECO:0000256" key="2">
    <source>
        <dbReference type="ARBA" id="ARBA00022737"/>
    </source>
</evidence>
<dbReference type="EnsemblMetazoa" id="ASIC019768-RA">
    <property type="protein sequence ID" value="ASIC019768-PA"/>
    <property type="gene ID" value="ASIC019768"/>
</dbReference>
<keyword evidence="1" id="KW-0433">Leucine-rich repeat</keyword>
<name>A0A084WN89_ANOSI</name>
<accession>A0A084WN89</accession>
<evidence type="ECO:0000313" key="5">
    <source>
        <dbReference type="Proteomes" id="UP000030765"/>
    </source>
</evidence>
<gene>
    <name evidence="3" type="ORF">ZHAS_00019768</name>
</gene>
<dbReference type="InterPro" id="IPR032675">
    <property type="entry name" value="LRR_dom_sf"/>
</dbReference>
<dbReference type="AlphaFoldDB" id="A0A084WN89"/>
<dbReference type="PANTHER" id="PTHR45712">
    <property type="entry name" value="AGAP008170-PA"/>
    <property type="match status" value="1"/>
</dbReference>
<keyword evidence="5" id="KW-1185">Reference proteome</keyword>
<dbReference type="InterPro" id="IPR050333">
    <property type="entry name" value="SLRP"/>
</dbReference>
<dbReference type="VEuPathDB" id="VectorBase:ASIS022904"/>
<dbReference type="EMBL" id="ATLV01024577">
    <property type="status" value="NOT_ANNOTATED_CDS"/>
    <property type="molecule type" value="Genomic_DNA"/>
</dbReference>
<keyword evidence="2" id="KW-0677">Repeat</keyword>